<dbReference type="SUPFAM" id="SSF52980">
    <property type="entry name" value="Restriction endonuclease-like"/>
    <property type="match status" value="1"/>
</dbReference>
<dbReference type="Proteomes" id="UP000431401">
    <property type="component" value="Unassembled WGS sequence"/>
</dbReference>
<evidence type="ECO:0000313" key="3">
    <source>
        <dbReference type="Proteomes" id="UP000431401"/>
    </source>
</evidence>
<accession>A0A7K0DH74</accession>
<dbReference type="OrthoDB" id="4108239at2"/>
<proteinExistence type="predicted"/>
<dbReference type="EMBL" id="WEGI01000002">
    <property type="protein sequence ID" value="MQY25163.1"/>
    <property type="molecule type" value="Genomic_DNA"/>
</dbReference>
<protein>
    <recommendedName>
        <fullName evidence="1">Putative restriction endonuclease domain-containing protein</fullName>
    </recommendedName>
</protein>
<organism evidence="2 3">
    <name type="scientific">Nocardia aurantia</name>
    <dbReference type="NCBI Taxonomy" id="2585199"/>
    <lineage>
        <taxon>Bacteria</taxon>
        <taxon>Bacillati</taxon>
        <taxon>Actinomycetota</taxon>
        <taxon>Actinomycetes</taxon>
        <taxon>Mycobacteriales</taxon>
        <taxon>Nocardiaceae</taxon>
        <taxon>Nocardia</taxon>
    </lineage>
</organism>
<gene>
    <name evidence="2" type="ORF">NRB56_07190</name>
</gene>
<sequence length="201" mass="22846">MTWEQLDSLPEEIAGEIELWNGRVVWAPRGPSEHQVFSGRVFAAFERCVAAQWAVDIPQVGLETNVFFGRTGRDDYATPNFLVYRRSDELYQDIRADDVLPVGEIVSPYNIDRDMHARRARYAAADISWYWEVRLARGASAIELVRVYALETRADSLPSGVQPEDSADYVLVGEWTPAGNEDGIHINRPFPISIPWSDLEY</sequence>
<comment type="caution">
    <text evidence="2">The sequence shown here is derived from an EMBL/GenBank/DDBJ whole genome shotgun (WGS) entry which is preliminary data.</text>
</comment>
<name>A0A7K0DH74_9NOCA</name>
<dbReference type="InterPro" id="IPR012296">
    <property type="entry name" value="Nuclease_put_TT1808"/>
</dbReference>
<keyword evidence="3" id="KW-1185">Reference proteome</keyword>
<reference evidence="2 3" key="1">
    <citation type="submission" date="2019-10" db="EMBL/GenBank/DDBJ databases">
        <title>Nocardia macrotermitis sp. nov. and Nocardia aurantia sp. nov., isolated from the gut of fungus growing-termite Macrotermes natalensis.</title>
        <authorList>
            <person name="Benndorf R."/>
            <person name="Schwitalla J."/>
            <person name="Martin K."/>
            <person name="De Beer W."/>
            <person name="Kaster A.-K."/>
            <person name="Vollmers J."/>
            <person name="Poulsen M."/>
            <person name="Beemelmanns C."/>
        </authorList>
    </citation>
    <scope>NUCLEOTIDE SEQUENCE [LARGE SCALE GENOMIC DNA]</scope>
    <source>
        <strain evidence="2 3">RB56</strain>
    </source>
</reference>
<dbReference type="Pfam" id="PF05685">
    <property type="entry name" value="Uma2"/>
    <property type="match status" value="1"/>
</dbReference>
<evidence type="ECO:0000313" key="2">
    <source>
        <dbReference type="EMBL" id="MQY25163.1"/>
    </source>
</evidence>
<feature type="domain" description="Putative restriction endonuclease" evidence="1">
    <location>
        <begin position="3"/>
        <end position="138"/>
    </location>
</feature>
<dbReference type="InterPro" id="IPR011335">
    <property type="entry name" value="Restrct_endonuc-II-like"/>
</dbReference>
<evidence type="ECO:0000259" key="1">
    <source>
        <dbReference type="Pfam" id="PF05685"/>
    </source>
</evidence>
<dbReference type="Gene3D" id="3.90.1570.10">
    <property type="entry name" value="tt1808, chain A"/>
    <property type="match status" value="1"/>
</dbReference>
<dbReference type="AlphaFoldDB" id="A0A7K0DH74"/>
<dbReference type="InterPro" id="IPR008538">
    <property type="entry name" value="Uma2"/>
</dbReference>